<evidence type="ECO:0000256" key="3">
    <source>
        <dbReference type="ARBA" id="ARBA00022598"/>
    </source>
</evidence>
<dbReference type="SUPFAM" id="SSF52210">
    <property type="entry name" value="Succinyl-CoA synthetase domains"/>
    <property type="match status" value="1"/>
</dbReference>
<protein>
    <recommendedName>
        <fullName evidence="11">Succinate--CoA ligase subunit beta</fullName>
    </recommendedName>
</protein>
<evidence type="ECO:0000256" key="6">
    <source>
        <dbReference type="ARBA" id="ARBA00022842"/>
    </source>
</evidence>
<dbReference type="InterPro" id="IPR005811">
    <property type="entry name" value="SUCC_ACL_C"/>
</dbReference>
<dbReference type="SUPFAM" id="SSF56059">
    <property type="entry name" value="Glutathione synthetase ATP-binding domain-like"/>
    <property type="match status" value="1"/>
</dbReference>
<name>A0A1F5AA85_9BACT</name>
<comment type="similarity">
    <text evidence="2">Belongs to the succinate/malate CoA ligase beta subunit family.</text>
</comment>
<feature type="non-terminal residue" evidence="9">
    <location>
        <position position="1"/>
    </location>
</feature>
<dbReference type="GO" id="GO:0046872">
    <property type="term" value="F:metal ion binding"/>
    <property type="evidence" value="ECO:0007669"/>
    <property type="project" value="UniProtKB-KW"/>
</dbReference>
<keyword evidence="6" id="KW-0460">Magnesium</keyword>
<evidence type="ECO:0000256" key="4">
    <source>
        <dbReference type="ARBA" id="ARBA00022723"/>
    </source>
</evidence>
<comment type="cofactor">
    <cofactor evidence="1">
        <name>Mg(2+)</name>
        <dbReference type="ChEBI" id="CHEBI:18420"/>
    </cofactor>
</comment>
<organism evidence="9 10">
    <name type="scientific">Candidatus Sediminicultor quintus</name>
    <dbReference type="NCBI Taxonomy" id="1797291"/>
    <lineage>
        <taxon>Bacteria</taxon>
        <taxon>Pseudomonadati</taxon>
        <taxon>Atribacterota</taxon>
        <taxon>Candidatus Phoenicimicrobiia</taxon>
        <taxon>Candidatus Pheonicimicrobiales</taxon>
        <taxon>Candidatus Phoenicimicrobiaceae</taxon>
        <taxon>Candidatus Sediminicultor</taxon>
    </lineage>
</organism>
<dbReference type="Gene3D" id="3.30.470.20">
    <property type="entry name" value="ATP-grasp fold, B domain"/>
    <property type="match status" value="1"/>
</dbReference>
<dbReference type="GO" id="GO:0004775">
    <property type="term" value="F:succinate-CoA ligase (ADP-forming) activity"/>
    <property type="evidence" value="ECO:0007669"/>
    <property type="project" value="TreeGrafter"/>
</dbReference>
<evidence type="ECO:0000313" key="10">
    <source>
        <dbReference type="Proteomes" id="UP000177701"/>
    </source>
</evidence>
<dbReference type="Pfam" id="PF08442">
    <property type="entry name" value="ATP-grasp_2"/>
    <property type="match status" value="1"/>
</dbReference>
<dbReference type="STRING" id="1797291.A2V47_01980"/>
<evidence type="ECO:0000256" key="5">
    <source>
        <dbReference type="ARBA" id="ARBA00022741"/>
    </source>
</evidence>
<feature type="domain" description="ATP-citrate synthase/succinyl-CoA ligase C-terminal" evidence="7">
    <location>
        <begin position="151"/>
        <end position="255"/>
    </location>
</feature>
<sequence>IVLDRKMKKTVIIFSSFGGMDIEEVSKKHPEKIAKIYIEELLGLQDFHINQLLPLLNNDREIISKLKNIVKKLYSIYKKYDCLIVEINPLALAENGDLVALDGKMEIDNNAQYRQKPLVDASNGIEEDPLELIGKEAGFVVIKLKGNISIISNGAGLALSTLDLLHKYNMGVANILDLSGGATPEKVMQAIKVVIQDKDVKGILFNIFGGITRCDEIAQGIAGALKSIPEDISVVCRLQGTNRDEGINILKEVNLDAETDLEETIKNIVSTMSRG</sequence>
<dbReference type="InterPro" id="IPR016102">
    <property type="entry name" value="Succinyl-CoA_synth-like"/>
</dbReference>
<dbReference type="InterPro" id="IPR013650">
    <property type="entry name" value="ATP-grasp_succ-CoA_synth-type"/>
</dbReference>
<dbReference type="EMBL" id="MEYH01000066">
    <property type="protein sequence ID" value="OGD15146.1"/>
    <property type="molecule type" value="Genomic_DNA"/>
</dbReference>
<dbReference type="GO" id="GO:0006104">
    <property type="term" value="P:succinyl-CoA metabolic process"/>
    <property type="evidence" value="ECO:0007669"/>
    <property type="project" value="TreeGrafter"/>
</dbReference>
<dbReference type="PANTHER" id="PTHR11815:SF10">
    <property type="entry name" value="SUCCINATE--COA LIGASE [GDP-FORMING] SUBUNIT BETA, MITOCHONDRIAL"/>
    <property type="match status" value="1"/>
</dbReference>
<evidence type="ECO:0000256" key="1">
    <source>
        <dbReference type="ARBA" id="ARBA00001946"/>
    </source>
</evidence>
<dbReference type="GO" id="GO:0000166">
    <property type="term" value="F:nucleotide binding"/>
    <property type="evidence" value="ECO:0007669"/>
    <property type="project" value="UniProtKB-KW"/>
</dbReference>
<dbReference type="AlphaFoldDB" id="A0A1F5AA85"/>
<gene>
    <name evidence="9" type="ORF">A2V47_01980</name>
</gene>
<dbReference type="GO" id="GO:0006099">
    <property type="term" value="P:tricarboxylic acid cycle"/>
    <property type="evidence" value="ECO:0007669"/>
    <property type="project" value="TreeGrafter"/>
</dbReference>
<proteinExistence type="inferred from homology"/>
<dbReference type="Gene3D" id="3.40.50.261">
    <property type="entry name" value="Succinyl-CoA synthetase domains"/>
    <property type="match status" value="1"/>
</dbReference>
<evidence type="ECO:0008006" key="11">
    <source>
        <dbReference type="Google" id="ProtNLM"/>
    </source>
</evidence>
<keyword evidence="3" id="KW-0436">Ligase</keyword>
<reference evidence="9 10" key="1">
    <citation type="journal article" date="2016" name="Nat. Commun.">
        <title>Thousands of microbial genomes shed light on interconnected biogeochemical processes in an aquifer system.</title>
        <authorList>
            <person name="Anantharaman K."/>
            <person name="Brown C.T."/>
            <person name="Hug L.A."/>
            <person name="Sharon I."/>
            <person name="Castelle C.J."/>
            <person name="Probst A.J."/>
            <person name="Thomas B.C."/>
            <person name="Singh A."/>
            <person name="Wilkins M.J."/>
            <person name="Karaoz U."/>
            <person name="Brodie E.L."/>
            <person name="Williams K.H."/>
            <person name="Hubbard S.S."/>
            <person name="Banfield J.F."/>
        </authorList>
    </citation>
    <scope>NUCLEOTIDE SEQUENCE [LARGE SCALE GENOMIC DNA]</scope>
</reference>
<feature type="domain" description="ATP-grasp fold succinyl-CoA synthetase-type" evidence="8">
    <location>
        <begin position="1"/>
        <end position="91"/>
    </location>
</feature>
<dbReference type="FunFam" id="3.30.470.20:FF:000002">
    <property type="entry name" value="Succinate--CoA ligase [ADP-forming] subunit beta"/>
    <property type="match status" value="1"/>
</dbReference>
<evidence type="ECO:0000259" key="7">
    <source>
        <dbReference type="Pfam" id="PF00549"/>
    </source>
</evidence>
<dbReference type="GO" id="GO:0042709">
    <property type="term" value="C:succinate-CoA ligase complex"/>
    <property type="evidence" value="ECO:0007669"/>
    <property type="project" value="TreeGrafter"/>
</dbReference>
<keyword evidence="5" id="KW-0547">Nucleotide-binding</keyword>
<comment type="caution">
    <text evidence="9">The sequence shown here is derived from an EMBL/GenBank/DDBJ whole genome shotgun (WGS) entry which is preliminary data.</text>
</comment>
<evidence type="ECO:0000259" key="8">
    <source>
        <dbReference type="Pfam" id="PF08442"/>
    </source>
</evidence>
<evidence type="ECO:0000256" key="2">
    <source>
        <dbReference type="ARBA" id="ARBA00009182"/>
    </source>
</evidence>
<accession>A0A1F5AA85</accession>
<dbReference type="PANTHER" id="PTHR11815">
    <property type="entry name" value="SUCCINYL-COA SYNTHETASE BETA CHAIN"/>
    <property type="match status" value="1"/>
</dbReference>
<dbReference type="Pfam" id="PF00549">
    <property type="entry name" value="Ligase_CoA"/>
    <property type="match status" value="1"/>
</dbReference>
<dbReference type="Proteomes" id="UP000177701">
    <property type="component" value="Unassembled WGS sequence"/>
</dbReference>
<keyword evidence="4" id="KW-0479">Metal-binding</keyword>
<evidence type="ECO:0000313" key="9">
    <source>
        <dbReference type="EMBL" id="OGD15146.1"/>
    </source>
</evidence>